<sequence>MAPLRLKVQLGDEKKSSRTRPLLRKFVYVIDSSSNQTIAELSQTLQDYVAKQFSHTNLEIVHLMTDDGFILSKSDLCSHVLKDNDRIICVDMKRFIDDYQTCINESNTWLERKQYDITVSRERVLLIGLNSTLELFVRLFGTVEVNTLYVFGIHELIAIANKREPNKLISRIDQTMEFEPASSSNWFIECKWDYEQNSNTSLFIVCSIKVSSSDEVWSAKLQLILDHSRQRIGKGQLILLSGESGDGSTLTNQQRQRIKELAAKLPPPIRTGPQIACNVPQTLKLTKHECEGESLVRMTNGNTNAVLPDQSESSTPGMFLQQFTITHIIFSKKPTILPEILNQKRSQAVDKPITVAHISVLYQTHDGGWKECQDIAIGNAGSRETEINWLPHLIINIEPDKLLPYSIRGSILTKGICGQSHETYRRFHRSLPQPLKLKIVVTDNHDKQCSLIVEQLNAPLQLVTSESVKESSWHIKEHLYFTYADDCENAERYFINMFIDKDDRLVLACLGGNKEYLSRKEFLTMEFNAKQTKVHEIPLNRLTFTKESNEIKVNILLDPVTYISYAIRFEIKTLTSRTEETVLIPIDKIL</sequence>
<gene>
    <name evidence="1" type="ORF">XAT740_LOCUS48286</name>
</gene>
<keyword evidence="2" id="KW-1185">Reference proteome</keyword>
<comment type="caution">
    <text evidence="1">The sequence shown here is derived from an EMBL/GenBank/DDBJ whole genome shotgun (WGS) entry which is preliminary data.</text>
</comment>
<name>A0A816BB22_ADIRI</name>
<accession>A0A816BB22</accession>
<proteinExistence type="predicted"/>
<evidence type="ECO:0000313" key="2">
    <source>
        <dbReference type="Proteomes" id="UP000663828"/>
    </source>
</evidence>
<dbReference type="Proteomes" id="UP000663828">
    <property type="component" value="Unassembled WGS sequence"/>
</dbReference>
<evidence type="ECO:0000313" key="1">
    <source>
        <dbReference type="EMBL" id="CAF1605984.1"/>
    </source>
</evidence>
<dbReference type="EMBL" id="CAJNOR010006892">
    <property type="protein sequence ID" value="CAF1605984.1"/>
    <property type="molecule type" value="Genomic_DNA"/>
</dbReference>
<dbReference type="AlphaFoldDB" id="A0A816BB22"/>
<reference evidence="1" key="1">
    <citation type="submission" date="2021-02" db="EMBL/GenBank/DDBJ databases">
        <authorList>
            <person name="Nowell W R."/>
        </authorList>
    </citation>
    <scope>NUCLEOTIDE SEQUENCE</scope>
</reference>
<protein>
    <submittedName>
        <fullName evidence="1">Uncharacterized protein</fullName>
    </submittedName>
</protein>
<organism evidence="1 2">
    <name type="scientific">Adineta ricciae</name>
    <name type="common">Rotifer</name>
    <dbReference type="NCBI Taxonomy" id="249248"/>
    <lineage>
        <taxon>Eukaryota</taxon>
        <taxon>Metazoa</taxon>
        <taxon>Spiralia</taxon>
        <taxon>Gnathifera</taxon>
        <taxon>Rotifera</taxon>
        <taxon>Eurotatoria</taxon>
        <taxon>Bdelloidea</taxon>
        <taxon>Adinetida</taxon>
        <taxon>Adinetidae</taxon>
        <taxon>Adineta</taxon>
    </lineage>
</organism>